<dbReference type="InterPro" id="IPR036890">
    <property type="entry name" value="HATPase_C_sf"/>
</dbReference>
<dbReference type="PANTHER" id="PTHR34220:SF7">
    <property type="entry name" value="SENSOR HISTIDINE KINASE YPDA"/>
    <property type="match status" value="1"/>
</dbReference>
<dbReference type="InterPro" id="IPR003594">
    <property type="entry name" value="HATPase_dom"/>
</dbReference>
<dbReference type="InterPro" id="IPR003660">
    <property type="entry name" value="HAMP_dom"/>
</dbReference>
<evidence type="ECO:0000256" key="1">
    <source>
        <dbReference type="ARBA" id="ARBA00004651"/>
    </source>
</evidence>
<name>A0A368WAX8_9BACL</name>
<dbReference type="PANTHER" id="PTHR34220">
    <property type="entry name" value="SENSOR HISTIDINE KINASE YPDA"/>
    <property type="match status" value="1"/>
</dbReference>
<dbReference type="RefSeq" id="WP_245975932.1">
    <property type="nucleotide sequence ID" value="NZ_QPJD01000003.1"/>
</dbReference>
<gene>
    <name evidence="9" type="ORF">DFP97_103241</name>
</gene>
<dbReference type="SUPFAM" id="SSF55874">
    <property type="entry name" value="ATPase domain of HSP90 chaperone/DNA topoisomerase II/histidine kinase"/>
    <property type="match status" value="1"/>
</dbReference>
<dbReference type="Pfam" id="PF06580">
    <property type="entry name" value="His_kinase"/>
    <property type="match status" value="1"/>
</dbReference>
<keyword evidence="2" id="KW-1003">Cell membrane</keyword>
<feature type="domain" description="HAMP" evidence="8">
    <location>
        <begin position="308"/>
        <end position="361"/>
    </location>
</feature>
<dbReference type="SMART" id="SM00304">
    <property type="entry name" value="HAMP"/>
    <property type="match status" value="1"/>
</dbReference>
<dbReference type="GO" id="GO:0005886">
    <property type="term" value="C:plasma membrane"/>
    <property type="evidence" value="ECO:0007669"/>
    <property type="project" value="UniProtKB-SubCell"/>
</dbReference>
<organism evidence="9 10">
    <name type="scientific">Paenibacillus prosopidis</name>
    <dbReference type="NCBI Taxonomy" id="630520"/>
    <lineage>
        <taxon>Bacteria</taxon>
        <taxon>Bacillati</taxon>
        <taxon>Bacillota</taxon>
        <taxon>Bacilli</taxon>
        <taxon>Bacillales</taxon>
        <taxon>Paenibacillaceae</taxon>
        <taxon>Paenibacillus</taxon>
    </lineage>
</organism>
<dbReference type="Pfam" id="PF02518">
    <property type="entry name" value="HATPase_c"/>
    <property type="match status" value="1"/>
</dbReference>
<dbReference type="SUPFAM" id="SSF158472">
    <property type="entry name" value="HAMP domain-like"/>
    <property type="match status" value="1"/>
</dbReference>
<keyword evidence="6 7" id="KW-0472">Membrane</keyword>
<dbReference type="InterPro" id="IPR050640">
    <property type="entry name" value="Bact_2-comp_sensor_kinase"/>
</dbReference>
<comment type="caution">
    <text evidence="9">The sequence shown here is derived from an EMBL/GenBank/DDBJ whole genome shotgun (WGS) entry which is preliminary data.</text>
</comment>
<dbReference type="InterPro" id="IPR010559">
    <property type="entry name" value="Sig_transdc_His_kin_internal"/>
</dbReference>
<evidence type="ECO:0000259" key="8">
    <source>
        <dbReference type="PROSITE" id="PS50885"/>
    </source>
</evidence>
<dbReference type="Gene3D" id="3.30.565.10">
    <property type="entry name" value="Histidine kinase-like ATPase, C-terminal domain"/>
    <property type="match status" value="1"/>
</dbReference>
<evidence type="ECO:0000256" key="4">
    <source>
        <dbReference type="ARBA" id="ARBA00022679"/>
    </source>
</evidence>
<comment type="subcellular location">
    <subcellularLocation>
        <location evidence="1">Cell membrane</location>
        <topology evidence="1">Multi-pass membrane protein</topology>
    </subcellularLocation>
</comment>
<feature type="transmembrane region" description="Helical" evidence="7">
    <location>
        <begin position="283"/>
        <end position="306"/>
    </location>
</feature>
<keyword evidence="5 9" id="KW-0418">Kinase</keyword>
<evidence type="ECO:0000313" key="9">
    <source>
        <dbReference type="EMBL" id="RCW50223.1"/>
    </source>
</evidence>
<dbReference type="Gene3D" id="6.10.340.10">
    <property type="match status" value="1"/>
</dbReference>
<proteinExistence type="predicted"/>
<evidence type="ECO:0000256" key="7">
    <source>
        <dbReference type="SAM" id="Phobius"/>
    </source>
</evidence>
<keyword evidence="7" id="KW-1133">Transmembrane helix</keyword>
<evidence type="ECO:0000313" key="10">
    <source>
        <dbReference type="Proteomes" id="UP000252415"/>
    </source>
</evidence>
<evidence type="ECO:0000256" key="2">
    <source>
        <dbReference type="ARBA" id="ARBA00022475"/>
    </source>
</evidence>
<dbReference type="Proteomes" id="UP000252415">
    <property type="component" value="Unassembled WGS sequence"/>
</dbReference>
<keyword evidence="4" id="KW-0808">Transferase</keyword>
<keyword evidence="10" id="KW-1185">Reference proteome</keyword>
<evidence type="ECO:0000256" key="5">
    <source>
        <dbReference type="ARBA" id="ARBA00022777"/>
    </source>
</evidence>
<evidence type="ECO:0000256" key="6">
    <source>
        <dbReference type="ARBA" id="ARBA00023136"/>
    </source>
</evidence>
<keyword evidence="3" id="KW-0597">Phosphoprotein</keyword>
<evidence type="ECO:0000256" key="3">
    <source>
        <dbReference type="ARBA" id="ARBA00022553"/>
    </source>
</evidence>
<protein>
    <submittedName>
        <fullName evidence="9">Two-component system sensor histidine kinase YesM</fullName>
    </submittedName>
</protein>
<dbReference type="PROSITE" id="PS50885">
    <property type="entry name" value="HAMP"/>
    <property type="match status" value="1"/>
</dbReference>
<dbReference type="AlphaFoldDB" id="A0A368WAX8"/>
<dbReference type="Pfam" id="PF00672">
    <property type="entry name" value="HAMP"/>
    <property type="match status" value="1"/>
</dbReference>
<dbReference type="GO" id="GO:0000155">
    <property type="term" value="F:phosphorelay sensor kinase activity"/>
    <property type="evidence" value="ECO:0007669"/>
    <property type="project" value="InterPro"/>
</dbReference>
<accession>A0A368WAX8</accession>
<feature type="transmembrane region" description="Helical" evidence="7">
    <location>
        <begin position="12"/>
        <end position="33"/>
    </location>
</feature>
<keyword evidence="7" id="KW-0812">Transmembrane</keyword>
<dbReference type="EMBL" id="QPJD01000003">
    <property type="protein sequence ID" value="RCW50223.1"/>
    <property type="molecule type" value="Genomic_DNA"/>
</dbReference>
<reference evidence="9 10" key="1">
    <citation type="submission" date="2018-07" db="EMBL/GenBank/DDBJ databases">
        <title>Genomic Encyclopedia of Type Strains, Phase III (KMG-III): the genomes of soil and plant-associated and newly described type strains.</title>
        <authorList>
            <person name="Whitman W."/>
        </authorList>
    </citation>
    <scope>NUCLEOTIDE SEQUENCE [LARGE SCALE GENOMIC DNA]</scope>
    <source>
        <strain evidence="9 10">CECT 7506</strain>
    </source>
</reference>
<sequence length="580" mass="67140">MKLFNRFVYNSLRFKLVTGLMLIMLPMVSFLIYNNFYSMDVVRNQVAQSNSNMLNLYMGLIDTTLVDIDNYLLKFAAEETGLYILDRPPEVDVDLYNLERIWLFTELRDNATYYKALDFFFVYSPLNKDLVFAPKSTGSAYSDNDSIKDSITHFLQDEQTMKNYQYDRWSVLHVNEQAYLLHTIKAGNLYIGAGVNADDVMGPLDLLDLGTEGRSLLVEGSHTPLQDEAFFKENEIDLTYTPHSYRLTGVDDKYLVIGEKSGKGDFGLVAVVPDQNILEKLPYLQRIILLLATGSVLILLVAVYFLRKVVLLPINRIVVAMRKIKEGYLEARIPDKPASNEFELMNGTFNSMISDIQQLKIDVYEEQLINQKAELKQLQLQINPHFFLNSLNVVYYLAQEKRYELIQELSFSLIRYFRFMFRSHTDYVLLQDELSHTESYLKIQKFRFPDSLTYAVSVQDELLDCYIPPLMIQSFTENTIKHAINTDEATHIDIAIWRIDMLPEGRLHIQIRDTGHGFSEEVLQQLQQEINLTNEVGEHIGIWNVRRRLRLLYGDKASIAFSNDNGAVVDMIMPLSKEMR</sequence>
<dbReference type="CDD" id="cd06225">
    <property type="entry name" value="HAMP"/>
    <property type="match status" value="1"/>
</dbReference>